<dbReference type="InterPro" id="IPR016181">
    <property type="entry name" value="Acyl_CoA_acyltransferase"/>
</dbReference>
<dbReference type="SUPFAM" id="SSF55729">
    <property type="entry name" value="Acyl-CoA N-acyltransferases (Nat)"/>
    <property type="match status" value="1"/>
</dbReference>
<dbReference type="InterPro" id="IPR000182">
    <property type="entry name" value="GNAT_dom"/>
</dbReference>
<organism evidence="2 3">
    <name type="scientific">Sulfoacidibacillus ferrooxidans</name>
    <dbReference type="NCBI Taxonomy" id="2005001"/>
    <lineage>
        <taxon>Bacteria</taxon>
        <taxon>Bacillati</taxon>
        <taxon>Bacillota</taxon>
        <taxon>Bacilli</taxon>
        <taxon>Bacillales</taxon>
        <taxon>Alicyclobacillaceae</taxon>
        <taxon>Sulfoacidibacillus</taxon>
    </lineage>
</organism>
<comment type="caution">
    <text evidence="2">The sequence shown here is derived from an EMBL/GenBank/DDBJ whole genome shotgun (WGS) entry which is preliminary data.</text>
</comment>
<dbReference type="Pfam" id="PF00583">
    <property type="entry name" value="Acetyltransf_1"/>
    <property type="match status" value="1"/>
</dbReference>
<proteinExistence type="predicted"/>
<evidence type="ECO:0000313" key="3">
    <source>
        <dbReference type="Proteomes" id="UP001139263"/>
    </source>
</evidence>
<dbReference type="Gene3D" id="3.40.630.30">
    <property type="match status" value="1"/>
</dbReference>
<evidence type="ECO:0000313" key="2">
    <source>
        <dbReference type="EMBL" id="MCI0184772.1"/>
    </source>
</evidence>
<dbReference type="Proteomes" id="UP001139263">
    <property type="component" value="Unassembled WGS sequence"/>
</dbReference>
<accession>A0A9X1VBN5</accession>
<dbReference type="PROSITE" id="PS51186">
    <property type="entry name" value="GNAT"/>
    <property type="match status" value="1"/>
</dbReference>
<dbReference type="AlphaFoldDB" id="A0A9X1VBN5"/>
<keyword evidence="3" id="KW-1185">Reference proteome</keyword>
<protein>
    <recommendedName>
        <fullName evidence="1">N-acetyltransferase domain-containing protein</fullName>
    </recommendedName>
</protein>
<dbReference type="RefSeq" id="WP_241716714.1">
    <property type="nucleotide sequence ID" value="NZ_JALBUF010000025.1"/>
</dbReference>
<evidence type="ECO:0000259" key="1">
    <source>
        <dbReference type="PROSITE" id="PS51186"/>
    </source>
</evidence>
<feature type="domain" description="N-acetyltransferase" evidence="1">
    <location>
        <begin position="3"/>
        <end position="156"/>
    </location>
</feature>
<gene>
    <name evidence="2" type="ORF">MM817_03069</name>
</gene>
<dbReference type="GO" id="GO:0016747">
    <property type="term" value="F:acyltransferase activity, transferring groups other than amino-acyl groups"/>
    <property type="evidence" value="ECO:0007669"/>
    <property type="project" value="InterPro"/>
</dbReference>
<reference evidence="2" key="1">
    <citation type="submission" date="2022-03" db="EMBL/GenBank/DDBJ databases">
        <title>Draft Genome Sequence of Firmicute Strain S0AB, a Heterotrophic Iron/Sulfur-Oxidizing Extreme Acidophile.</title>
        <authorList>
            <person name="Vergara E."/>
            <person name="Pakostova E."/>
            <person name="Johnson D.B."/>
            <person name="Holmes D.S."/>
        </authorList>
    </citation>
    <scope>NUCLEOTIDE SEQUENCE</scope>
    <source>
        <strain evidence="2">S0AB</strain>
    </source>
</reference>
<sequence length="156" mass="17374">MNLTVQPIGRDDALEILSWKYDEPYDFYNMDDDGIGELLNGTYFTVLENGVLIGYCCFGNSAIVPAGIKHGAYPDNGALDIGLGMRPDMTGHGRGYAFVRSILEFAQSEFNATPSRLTVAQFNKRAIALYHKLGFEPIMMFLVGDVEFLTMERRTA</sequence>
<name>A0A9X1VBN5_9BACL</name>
<dbReference type="EMBL" id="JALBUF010000025">
    <property type="protein sequence ID" value="MCI0184772.1"/>
    <property type="molecule type" value="Genomic_DNA"/>
</dbReference>